<proteinExistence type="inferred from homology"/>
<dbReference type="Pfam" id="PF07942">
    <property type="entry name" value="CARME"/>
    <property type="match status" value="1"/>
</dbReference>
<dbReference type="SMART" id="SM01296">
    <property type="entry name" value="N2227"/>
    <property type="match status" value="1"/>
</dbReference>
<comment type="caution">
    <text evidence="7">The sequence shown here is derived from an EMBL/GenBank/DDBJ whole genome shotgun (WGS) entry which is preliminary data.</text>
</comment>
<dbReference type="PANTHER" id="PTHR12303:SF6">
    <property type="entry name" value="CARNOSINE N-METHYLTRANSFERASE"/>
    <property type="match status" value="1"/>
</dbReference>
<accession>A0ABV0UID5</accession>
<evidence type="ECO:0000256" key="2">
    <source>
        <dbReference type="ARBA" id="ARBA00012003"/>
    </source>
</evidence>
<sequence>MVAGDFMEVYSESECWDCVATCFFIDTANNVLEYVDTIWNILKPGGVWINLGPLLYHFESIANELSIELSYEDIRTAMIKYGFLFEVEKESMQTTYTENECSMLRYVYDCVFFVARKPSELQFNGQEDEKHQHNSPPAAKSSRREGSNRLT</sequence>
<keyword evidence="5" id="KW-0949">S-adenosyl-L-methionine</keyword>
<dbReference type="InterPro" id="IPR029063">
    <property type="entry name" value="SAM-dependent_MTases_sf"/>
</dbReference>
<evidence type="ECO:0000313" key="7">
    <source>
        <dbReference type="EMBL" id="MEQ2244997.1"/>
    </source>
</evidence>
<evidence type="ECO:0000313" key="8">
    <source>
        <dbReference type="Proteomes" id="UP001482620"/>
    </source>
</evidence>
<evidence type="ECO:0000256" key="5">
    <source>
        <dbReference type="ARBA" id="ARBA00022691"/>
    </source>
</evidence>
<evidence type="ECO:0000256" key="3">
    <source>
        <dbReference type="ARBA" id="ARBA00022603"/>
    </source>
</evidence>
<evidence type="ECO:0000256" key="6">
    <source>
        <dbReference type="SAM" id="MobiDB-lite"/>
    </source>
</evidence>
<keyword evidence="8" id="KW-1185">Reference proteome</keyword>
<dbReference type="InterPro" id="IPR012901">
    <property type="entry name" value="CARME"/>
</dbReference>
<comment type="similarity">
    <text evidence="1">Belongs to the carnosine N-methyltransferase family.</text>
</comment>
<dbReference type="EMBL" id="JAHRIQ010072084">
    <property type="protein sequence ID" value="MEQ2244997.1"/>
    <property type="molecule type" value="Genomic_DNA"/>
</dbReference>
<keyword evidence="4" id="KW-0808">Transferase</keyword>
<feature type="region of interest" description="Disordered" evidence="6">
    <location>
        <begin position="124"/>
        <end position="151"/>
    </location>
</feature>
<name>A0ABV0UID5_9TELE</name>
<organism evidence="7 8">
    <name type="scientific">Ilyodon furcidens</name>
    <name type="common">goldbreast splitfin</name>
    <dbReference type="NCBI Taxonomy" id="33524"/>
    <lineage>
        <taxon>Eukaryota</taxon>
        <taxon>Metazoa</taxon>
        <taxon>Chordata</taxon>
        <taxon>Craniata</taxon>
        <taxon>Vertebrata</taxon>
        <taxon>Euteleostomi</taxon>
        <taxon>Actinopterygii</taxon>
        <taxon>Neopterygii</taxon>
        <taxon>Teleostei</taxon>
        <taxon>Neoteleostei</taxon>
        <taxon>Acanthomorphata</taxon>
        <taxon>Ovalentaria</taxon>
        <taxon>Atherinomorphae</taxon>
        <taxon>Cyprinodontiformes</taxon>
        <taxon>Goodeidae</taxon>
        <taxon>Ilyodon</taxon>
    </lineage>
</organism>
<gene>
    <name evidence="7" type="primary">CARNMT1</name>
    <name evidence="7" type="ORF">ILYODFUR_022932</name>
</gene>
<dbReference type="EC" id="2.1.1.22" evidence="2"/>
<feature type="compositionally biased region" description="Basic and acidic residues" evidence="6">
    <location>
        <begin position="142"/>
        <end position="151"/>
    </location>
</feature>
<reference evidence="7 8" key="1">
    <citation type="submission" date="2021-06" db="EMBL/GenBank/DDBJ databases">
        <authorList>
            <person name="Palmer J.M."/>
        </authorList>
    </citation>
    <scope>NUCLEOTIDE SEQUENCE [LARGE SCALE GENOMIC DNA]</scope>
    <source>
        <strain evidence="8">if_2019</strain>
        <tissue evidence="7">Muscle</tissue>
    </source>
</reference>
<keyword evidence="3" id="KW-0489">Methyltransferase</keyword>
<evidence type="ECO:0000256" key="4">
    <source>
        <dbReference type="ARBA" id="ARBA00022679"/>
    </source>
</evidence>
<protein>
    <recommendedName>
        <fullName evidence="2">carnosine N-methyltransferase</fullName>
        <ecNumber evidence="2">2.1.1.22</ecNumber>
    </recommendedName>
</protein>
<dbReference type="PANTHER" id="PTHR12303">
    <property type="entry name" value="CARNOSINE N-METHYLTRANSFERASE"/>
    <property type="match status" value="1"/>
</dbReference>
<dbReference type="Proteomes" id="UP001482620">
    <property type="component" value="Unassembled WGS sequence"/>
</dbReference>
<evidence type="ECO:0000256" key="1">
    <source>
        <dbReference type="ARBA" id="ARBA00010086"/>
    </source>
</evidence>
<dbReference type="SUPFAM" id="SSF53335">
    <property type="entry name" value="S-adenosyl-L-methionine-dependent methyltransferases"/>
    <property type="match status" value="1"/>
</dbReference>
<dbReference type="Gene3D" id="3.40.50.150">
    <property type="entry name" value="Vaccinia Virus protein VP39"/>
    <property type="match status" value="1"/>
</dbReference>